<evidence type="ECO:0000256" key="1">
    <source>
        <dbReference type="SAM" id="Phobius"/>
    </source>
</evidence>
<dbReference type="STRING" id="151549.A0A4C2A1X3"/>
<dbReference type="AlphaFoldDB" id="A0A4C2A1X3"/>
<dbReference type="PANTHER" id="PTHR45749:SF35">
    <property type="entry name" value="AC-LIKE TRANSPOSASE-RELATED"/>
    <property type="match status" value="1"/>
</dbReference>
<protein>
    <recommendedName>
        <fullName evidence="4">DUF4371 domain-containing protein</fullName>
    </recommendedName>
</protein>
<dbReference type="EMBL" id="BGZK01002414">
    <property type="protein sequence ID" value="GBP93762.1"/>
    <property type="molecule type" value="Genomic_DNA"/>
</dbReference>
<dbReference type="Proteomes" id="UP000299102">
    <property type="component" value="Unassembled WGS sequence"/>
</dbReference>
<keyword evidence="1" id="KW-1133">Transmembrane helix</keyword>
<accession>A0A4C2A1X3</accession>
<reference evidence="2 3" key="1">
    <citation type="journal article" date="2019" name="Commun. Biol.">
        <title>The bagworm genome reveals a unique fibroin gene that provides high tensile strength.</title>
        <authorList>
            <person name="Kono N."/>
            <person name="Nakamura H."/>
            <person name="Ohtoshi R."/>
            <person name="Tomita M."/>
            <person name="Numata K."/>
            <person name="Arakawa K."/>
        </authorList>
    </citation>
    <scope>NUCLEOTIDE SEQUENCE [LARGE SCALE GENOMIC DNA]</scope>
</reference>
<proteinExistence type="predicted"/>
<name>A0A4C2A1X3_EUMVA</name>
<evidence type="ECO:0000313" key="3">
    <source>
        <dbReference type="Proteomes" id="UP000299102"/>
    </source>
</evidence>
<sequence length="247" mass="27983">MRKIFDTLQRSVALKTCWALSMVSFHSALILSRILLLQVRMREENVIVIACYDLIVKRSSDTVGSARLFSAQPSRPTGGPRAVRAVRPHRAPTMRGAPTMRRRRNQPKRLLKIVIDRRSTSSANGKRIQNELIGLLGSEVRNNILSMVKLAKYFSIILDCTPDISHVEQLSVTFHFVDTNEEVEVLSLFGFLQRLFVLFSGSTKRWEVVSKHIEGLSLKKFAKLAGRVGFLALLLFVITTLQFVMPF</sequence>
<gene>
    <name evidence="2" type="ORF">EVAR_63125_1</name>
</gene>
<dbReference type="PANTHER" id="PTHR45749">
    <property type="match status" value="1"/>
</dbReference>
<keyword evidence="3" id="KW-1185">Reference proteome</keyword>
<evidence type="ECO:0008006" key="4">
    <source>
        <dbReference type="Google" id="ProtNLM"/>
    </source>
</evidence>
<feature type="transmembrane region" description="Helical" evidence="1">
    <location>
        <begin position="224"/>
        <end position="245"/>
    </location>
</feature>
<keyword evidence="1" id="KW-0472">Membrane</keyword>
<comment type="caution">
    <text evidence="2">The sequence shown here is derived from an EMBL/GenBank/DDBJ whole genome shotgun (WGS) entry which is preliminary data.</text>
</comment>
<dbReference type="OrthoDB" id="411823at2759"/>
<keyword evidence="1" id="KW-0812">Transmembrane</keyword>
<organism evidence="2 3">
    <name type="scientific">Eumeta variegata</name>
    <name type="common">Bagworm moth</name>
    <name type="synonym">Eumeta japonica</name>
    <dbReference type="NCBI Taxonomy" id="151549"/>
    <lineage>
        <taxon>Eukaryota</taxon>
        <taxon>Metazoa</taxon>
        <taxon>Ecdysozoa</taxon>
        <taxon>Arthropoda</taxon>
        <taxon>Hexapoda</taxon>
        <taxon>Insecta</taxon>
        <taxon>Pterygota</taxon>
        <taxon>Neoptera</taxon>
        <taxon>Endopterygota</taxon>
        <taxon>Lepidoptera</taxon>
        <taxon>Glossata</taxon>
        <taxon>Ditrysia</taxon>
        <taxon>Tineoidea</taxon>
        <taxon>Psychidae</taxon>
        <taxon>Oiketicinae</taxon>
        <taxon>Eumeta</taxon>
    </lineage>
</organism>
<evidence type="ECO:0000313" key="2">
    <source>
        <dbReference type="EMBL" id="GBP93762.1"/>
    </source>
</evidence>